<evidence type="ECO:0000256" key="1">
    <source>
        <dbReference type="ARBA" id="ARBA00009427"/>
    </source>
</evidence>
<evidence type="ECO:0000256" key="5">
    <source>
        <dbReference type="ARBA" id="ARBA00022840"/>
    </source>
</evidence>
<protein>
    <recommendedName>
        <fullName evidence="8">Cytidylate kinase</fullName>
        <shortName evidence="8">CK</shortName>
        <ecNumber evidence="8">2.7.4.25</ecNumber>
    </recommendedName>
    <alternativeName>
        <fullName evidence="8">Cytidine monophosphate kinase</fullName>
        <shortName evidence="8">CMP kinase</shortName>
    </alternativeName>
</protein>
<evidence type="ECO:0000256" key="3">
    <source>
        <dbReference type="ARBA" id="ARBA00022741"/>
    </source>
</evidence>
<evidence type="ECO:0000256" key="4">
    <source>
        <dbReference type="ARBA" id="ARBA00022777"/>
    </source>
</evidence>
<evidence type="ECO:0000256" key="6">
    <source>
        <dbReference type="ARBA" id="ARBA00047615"/>
    </source>
</evidence>
<dbReference type="Gene3D" id="3.40.50.300">
    <property type="entry name" value="P-loop containing nucleotide triphosphate hydrolases"/>
    <property type="match status" value="1"/>
</dbReference>
<comment type="catalytic activity">
    <reaction evidence="7 8">
        <text>CMP + ATP = CDP + ADP</text>
        <dbReference type="Rhea" id="RHEA:11600"/>
        <dbReference type="ChEBI" id="CHEBI:30616"/>
        <dbReference type="ChEBI" id="CHEBI:58069"/>
        <dbReference type="ChEBI" id="CHEBI:60377"/>
        <dbReference type="ChEBI" id="CHEBI:456216"/>
        <dbReference type="EC" id="2.7.4.25"/>
    </reaction>
</comment>
<evidence type="ECO:0000313" key="10">
    <source>
        <dbReference type="EMBL" id="MBK5897244.1"/>
    </source>
</evidence>
<evidence type="ECO:0000259" key="9">
    <source>
        <dbReference type="Pfam" id="PF02224"/>
    </source>
</evidence>
<dbReference type="InterPro" id="IPR011994">
    <property type="entry name" value="Cytidylate_kinase_dom"/>
</dbReference>
<comment type="similarity">
    <text evidence="1 8">Belongs to the cytidylate kinase family. Type 1 subfamily.</text>
</comment>
<reference evidence="10 11" key="1">
    <citation type="submission" date="2021-01" db="EMBL/GenBank/DDBJ databases">
        <title>Isolation and description of Catonella massiliensis sp. nov., a novel Catonella species, isolated from a stable periodontitis subject.</title>
        <authorList>
            <person name="Antezack A."/>
            <person name="Boxberger M."/>
            <person name="La Scola B."/>
            <person name="Monnet-Corti V."/>
        </authorList>
    </citation>
    <scope>NUCLEOTIDE SEQUENCE [LARGE SCALE GENOMIC DNA]</scope>
    <source>
        <strain evidence="10 11">Marseille-Q4567</strain>
    </source>
</reference>
<dbReference type="InterPro" id="IPR027417">
    <property type="entry name" value="P-loop_NTPase"/>
</dbReference>
<dbReference type="EC" id="2.7.4.25" evidence="8"/>
<dbReference type="HAMAP" id="MF_00238">
    <property type="entry name" value="Cytidyl_kinase_type1"/>
    <property type="match status" value="1"/>
</dbReference>
<dbReference type="RefSeq" id="WP_208428742.1">
    <property type="nucleotide sequence ID" value="NZ_JAEPRJ010000001.1"/>
</dbReference>
<feature type="binding site" evidence="8">
    <location>
        <begin position="9"/>
        <end position="17"/>
    </location>
    <ligand>
        <name>ATP</name>
        <dbReference type="ChEBI" id="CHEBI:30616"/>
    </ligand>
</feature>
<keyword evidence="11" id="KW-1185">Reference proteome</keyword>
<organism evidence="10 11">
    <name type="scientific">Catonella massiliensis</name>
    <dbReference type="NCBI Taxonomy" id="2799636"/>
    <lineage>
        <taxon>Bacteria</taxon>
        <taxon>Bacillati</taxon>
        <taxon>Bacillota</taxon>
        <taxon>Clostridia</taxon>
        <taxon>Lachnospirales</taxon>
        <taxon>Lachnospiraceae</taxon>
        <taxon>Catonella</taxon>
    </lineage>
</organism>
<dbReference type="PANTHER" id="PTHR21299:SF2">
    <property type="entry name" value="CYTIDYLATE KINASE"/>
    <property type="match status" value="1"/>
</dbReference>
<keyword evidence="5 8" id="KW-0067">ATP-binding</keyword>
<comment type="catalytic activity">
    <reaction evidence="6 8">
        <text>dCMP + ATP = dCDP + ADP</text>
        <dbReference type="Rhea" id="RHEA:25094"/>
        <dbReference type="ChEBI" id="CHEBI:30616"/>
        <dbReference type="ChEBI" id="CHEBI:57566"/>
        <dbReference type="ChEBI" id="CHEBI:58593"/>
        <dbReference type="ChEBI" id="CHEBI:456216"/>
        <dbReference type="EC" id="2.7.4.25"/>
    </reaction>
</comment>
<dbReference type="InterPro" id="IPR003136">
    <property type="entry name" value="Cytidylate_kin"/>
</dbReference>
<gene>
    <name evidence="8" type="primary">cmk</name>
    <name evidence="10" type="ORF">JJN12_05505</name>
</gene>
<evidence type="ECO:0000256" key="7">
    <source>
        <dbReference type="ARBA" id="ARBA00048478"/>
    </source>
</evidence>
<proteinExistence type="inferred from homology"/>
<comment type="caution">
    <text evidence="10">The sequence shown here is derived from an EMBL/GenBank/DDBJ whole genome shotgun (WGS) entry which is preliminary data.</text>
</comment>
<dbReference type="SUPFAM" id="SSF52540">
    <property type="entry name" value="P-loop containing nucleoside triphosphate hydrolases"/>
    <property type="match status" value="1"/>
</dbReference>
<evidence type="ECO:0000256" key="8">
    <source>
        <dbReference type="HAMAP-Rule" id="MF_00238"/>
    </source>
</evidence>
<keyword evidence="4 8" id="KW-0418">Kinase</keyword>
<feature type="domain" description="Cytidylate kinase" evidence="9">
    <location>
        <begin position="5"/>
        <end position="216"/>
    </location>
</feature>
<name>A0ABS1IZC7_9FIRM</name>
<dbReference type="EMBL" id="JAEPRJ010000001">
    <property type="protein sequence ID" value="MBK5897244.1"/>
    <property type="molecule type" value="Genomic_DNA"/>
</dbReference>
<dbReference type="GO" id="GO:0016301">
    <property type="term" value="F:kinase activity"/>
    <property type="evidence" value="ECO:0007669"/>
    <property type="project" value="UniProtKB-KW"/>
</dbReference>
<dbReference type="Pfam" id="PF02224">
    <property type="entry name" value="Cytidylate_kin"/>
    <property type="match status" value="1"/>
</dbReference>
<dbReference type="Proteomes" id="UP000604730">
    <property type="component" value="Unassembled WGS sequence"/>
</dbReference>
<accession>A0ABS1IZC7</accession>
<evidence type="ECO:0000313" key="11">
    <source>
        <dbReference type="Proteomes" id="UP000604730"/>
    </source>
</evidence>
<keyword evidence="8" id="KW-0963">Cytoplasm</keyword>
<comment type="subcellular location">
    <subcellularLocation>
        <location evidence="8">Cytoplasm</location>
    </subcellularLocation>
</comment>
<dbReference type="NCBIfam" id="TIGR00017">
    <property type="entry name" value="cmk"/>
    <property type="match status" value="1"/>
</dbReference>
<sequence length="225" mass="25032">MNKEIAIDGPAGAGKSTIAKRVAEKLGLIYVDTGAMFRAIALYMTGKCVKSNETDKVKEELNNIRLDIVYENGEQQIILNDENVSRLIRNPEISKAASSFAQVPEVRERLLILQRELADKRPVVMDGRDIGTKVLPSAAVKIFLTADVRVRAERRYKELTDKGEKVNLEDIMSDIKSRDEQDMNRKVSPLVQAGDAVLVDTSSLSIDEVVDTIIKIACDKNPDFI</sequence>
<dbReference type="CDD" id="cd02020">
    <property type="entry name" value="CMPK"/>
    <property type="match status" value="1"/>
</dbReference>
<evidence type="ECO:0000256" key="2">
    <source>
        <dbReference type="ARBA" id="ARBA00022679"/>
    </source>
</evidence>
<keyword evidence="3 8" id="KW-0547">Nucleotide-binding</keyword>
<dbReference type="PANTHER" id="PTHR21299">
    <property type="entry name" value="CYTIDYLATE KINASE/PANTOATE-BETA-ALANINE LIGASE"/>
    <property type="match status" value="1"/>
</dbReference>
<keyword evidence="2 8" id="KW-0808">Transferase</keyword>